<accession>E8X6P7</accession>
<name>E8X6P7_GRATM</name>
<geneLocation type="plasmid" evidence="1 2">
    <name>pACIX902</name>
</geneLocation>
<reference evidence="2" key="1">
    <citation type="submission" date="2011-01" db="EMBL/GenBank/DDBJ databases">
        <title>Complete sequence of plasmid2 of Acidobacterium sp. MP5ACTX9.</title>
        <authorList>
            <consortium name="US DOE Joint Genome Institute"/>
            <person name="Lucas S."/>
            <person name="Copeland A."/>
            <person name="Lapidus A."/>
            <person name="Cheng J.-F."/>
            <person name="Goodwin L."/>
            <person name="Pitluck S."/>
            <person name="Teshima H."/>
            <person name="Detter J.C."/>
            <person name="Han C."/>
            <person name="Tapia R."/>
            <person name="Land M."/>
            <person name="Hauser L."/>
            <person name="Kyrpides N."/>
            <person name="Ivanova N."/>
            <person name="Ovchinnikova G."/>
            <person name="Pagani I."/>
            <person name="Rawat S.R."/>
            <person name="Mannisto M."/>
            <person name="Haggblom M.M."/>
            <person name="Woyke T."/>
        </authorList>
    </citation>
    <scope>NUCLEOTIDE SEQUENCE [LARGE SCALE GENOMIC DNA]</scope>
    <source>
        <strain evidence="2">MP5ACTX9</strain>
        <plasmid evidence="2">Plasmid pACIX902</plasmid>
    </source>
</reference>
<gene>
    <name evidence="1" type="ordered locus">AciX9_3921</name>
</gene>
<sequence length="148" mass="15941">MAVAVDFRVYTPVDAREDLLKRVSEAPVQHAEAVLAAFEVLEKLHEKDVLSTINGLLGAKDTVINHVAGLVSSKEMINILRLSLLAGNLVKDIDPDALHGVLKEAQGTPPSFFQIGKRMLSPDARRAMGVFGGILNVFGAALKKKDEA</sequence>
<evidence type="ECO:0000313" key="1">
    <source>
        <dbReference type="EMBL" id="ADW71197.1"/>
    </source>
</evidence>
<organism evidence="2">
    <name type="scientific">Granulicella tundricola (strain ATCC BAA-1859 / DSM 23138 / MP5ACTX9)</name>
    <dbReference type="NCBI Taxonomy" id="1198114"/>
    <lineage>
        <taxon>Bacteria</taxon>
        <taxon>Pseudomonadati</taxon>
        <taxon>Acidobacteriota</taxon>
        <taxon>Terriglobia</taxon>
        <taxon>Terriglobales</taxon>
        <taxon>Acidobacteriaceae</taxon>
        <taxon>Granulicella</taxon>
    </lineage>
</organism>
<dbReference type="EMBL" id="CP002482">
    <property type="protein sequence ID" value="ADW71197.1"/>
    <property type="molecule type" value="Genomic_DNA"/>
</dbReference>
<keyword evidence="2" id="KW-1185">Reference proteome</keyword>
<dbReference type="HOGENOM" id="CLU_147298_0_0_0"/>
<protein>
    <recommendedName>
        <fullName evidence="3">DUF1641 domain-containing protein</fullName>
    </recommendedName>
</protein>
<dbReference type="AlphaFoldDB" id="E8X6P7"/>
<dbReference type="OrthoDB" id="119224at2"/>
<proteinExistence type="predicted"/>
<keyword evidence="1" id="KW-0614">Plasmid</keyword>
<dbReference type="Proteomes" id="UP000000343">
    <property type="component" value="Plasmid pACIX902"/>
</dbReference>
<dbReference type="RefSeq" id="WP_013582215.1">
    <property type="nucleotide sequence ID" value="NC_015065.1"/>
</dbReference>
<dbReference type="KEGG" id="acm:AciX9_3921"/>
<evidence type="ECO:0008006" key="3">
    <source>
        <dbReference type="Google" id="ProtNLM"/>
    </source>
</evidence>
<evidence type="ECO:0000313" key="2">
    <source>
        <dbReference type="Proteomes" id="UP000000343"/>
    </source>
</evidence>